<gene>
    <name evidence="1" type="ORF">JK635_19385</name>
</gene>
<keyword evidence="2" id="KW-1185">Reference proteome</keyword>
<comment type="caution">
    <text evidence="1">The sequence shown here is derived from an EMBL/GenBank/DDBJ whole genome shotgun (WGS) entry which is preliminary data.</text>
</comment>
<dbReference type="Proteomes" id="UP000623967">
    <property type="component" value="Unassembled WGS sequence"/>
</dbReference>
<proteinExistence type="predicted"/>
<accession>A0ABS1TUT9</accession>
<sequence>MEVLLQSLPEETPKMVMMEDVCVYCGKELARMERNRAICWECRDKMNETYDEE</sequence>
<dbReference type="RefSeq" id="WP_202655583.1">
    <property type="nucleotide sequence ID" value="NZ_JAESWB010000319.1"/>
</dbReference>
<organism evidence="1 2">
    <name type="scientific">Neobacillus paridis</name>
    <dbReference type="NCBI Taxonomy" id="2803862"/>
    <lineage>
        <taxon>Bacteria</taxon>
        <taxon>Bacillati</taxon>
        <taxon>Bacillota</taxon>
        <taxon>Bacilli</taxon>
        <taxon>Bacillales</taxon>
        <taxon>Bacillaceae</taxon>
        <taxon>Neobacillus</taxon>
    </lineage>
</organism>
<evidence type="ECO:0008006" key="3">
    <source>
        <dbReference type="Google" id="ProtNLM"/>
    </source>
</evidence>
<reference evidence="1 2" key="1">
    <citation type="submission" date="2021-01" db="EMBL/GenBank/DDBJ databases">
        <title>Genome public.</title>
        <authorList>
            <person name="Liu C."/>
            <person name="Sun Q."/>
        </authorList>
    </citation>
    <scope>NUCLEOTIDE SEQUENCE [LARGE SCALE GENOMIC DNA]</scope>
    <source>
        <strain evidence="1 2">YIM B02564</strain>
    </source>
</reference>
<name>A0ABS1TUT9_9BACI</name>
<evidence type="ECO:0000313" key="1">
    <source>
        <dbReference type="EMBL" id="MBL4954328.1"/>
    </source>
</evidence>
<protein>
    <recommendedName>
        <fullName evidence="3">YhfH family protein</fullName>
    </recommendedName>
</protein>
<evidence type="ECO:0000313" key="2">
    <source>
        <dbReference type="Proteomes" id="UP000623967"/>
    </source>
</evidence>
<dbReference type="EMBL" id="JAESWB010000319">
    <property type="protein sequence ID" value="MBL4954328.1"/>
    <property type="molecule type" value="Genomic_DNA"/>
</dbReference>